<feature type="domain" description="Bacteriophage SP-beta YorD" evidence="1">
    <location>
        <begin position="22"/>
        <end position="84"/>
    </location>
</feature>
<organism evidence="3 4">
    <name type="scientific">Martelella lutilitoris</name>
    <dbReference type="NCBI Taxonomy" id="2583532"/>
    <lineage>
        <taxon>Bacteria</taxon>
        <taxon>Pseudomonadati</taxon>
        <taxon>Pseudomonadota</taxon>
        <taxon>Alphaproteobacteria</taxon>
        <taxon>Hyphomicrobiales</taxon>
        <taxon>Aurantimonadaceae</taxon>
        <taxon>Martelella</taxon>
    </lineage>
</organism>
<evidence type="ECO:0000313" key="3">
    <source>
        <dbReference type="EMBL" id="QQM32204.1"/>
    </source>
</evidence>
<dbReference type="InterPro" id="IPR035950">
    <property type="entry name" value="XkdW-like_sf"/>
</dbReference>
<dbReference type="Gene3D" id="3.30.56.60">
    <property type="entry name" value="XkdW-like"/>
    <property type="match status" value="1"/>
</dbReference>
<dbReference type="KEGG" id="mlut:JET14_08730"/>
<dbReference type="InterPro" id="IPR019094">
    <property type="entry name" value="Phage_SP-beta_YorD"/>
</dbReference>
<proteinExistence type="predicted"/>
<evidence type="ECO:0000259" key="2">
    <source>
        <dbReference type="Pfam" id="PF14301"/>
    </source>
</evidence>
<evidence type="ECO:0000313" key="4">
    <source>
        <dbReference type="Proteomes" id="UP000596083"/>
    </source>
</evidence>
<reference evidence="3 4" key="1">
    <citation type="submission" date="2020-12" db="EMBL/GenBank/DDBJ databases">
        <authorList>
            <person name="Zheng R.K."/>
            <person name="Sun C.M."/>
        </authorList>
    </citation>
    <scope>NUCLEOTIDE SEQUENCE [LARGE SCALE GENOMIC DNA]</scope>
    <source>
        <strain evidence="3 4">ZRK001</strain>
    </source>
</reference>
<dbReference type="Pfam" id="PF14301">
    <property type="entry name" value="DUF4376"/>
    <property type="match status" value="1"/>
</dbReference>
<dbReference type="AlphaFoldDB" id="A0A7T7HN64"/>
<gene>
    <name evidence="3" type="ORF">JET14_08730</name>
</gene>
<accession>A0A7T7HN64</accession>
<sequence length="214" mass="23260">MATTLTPDSANALNPDLDHDTLGYLLSLAYPEAEPGKDFRTGHIVDDDTGERIGSAVILDWQIDAPFPTPDDLHAMLDAHRDAVEAFVQERANRVLRNAVDAERDRRIAAGFVFNGVLYQSRAEDRENIAGAATAALGAMINGAEAGDYRWHGGDSDFVWIAADNSTHKMDAATLYALGRAALAHKQAHIFAARVLKDLSPIPADFASDIHWPE</sequence>
<dbReference type="SUPFAM" id="SSF159865">
    <property type="entry name" value="XkdW-like"/>
    <property type="match status" value="1"/>
</dbReference>
<dbReference type="RefSeq" id="WP_200337670.1">
    <property type="nucleotide sequence ID" value="NZ_CP066786.1"/>
</dbReference>
<name>A0A7T7HN64_9HYPH</name>
<dbReference type="Pfam" id="PF09636">
    <property type="entry name" value="XkdW"/>
    <property type="match status" value="1"/>
</dbReference>
<feature type="domain" description="DUF4376" evidence="2">
    <location>
        <begin position="95"/>
        <end position="198"/>
    </location>
</feature>
<protein>
    <submittedName>
        <fullName evidence="3">DUF4376 domain-containing protein</fullName>
    </submittedName>
</protein>
<dbReference type="InterPro" id="IPR025484">
    <property type="entry name" value="DUF4376"/>
</dbReference>
<evidence type="ECO:0000259" key="1">
    <source>
        <dbReference type="Pfam" id="PF09636"/>
    </source>
</evidence>
<dbReference type="EMBL" id="CP066786">
    <property type="protein sequence ID" value="QQM32204.1"/>
    <property type="molecule type" value="Genomic_DNA"/>
</dbReference>
<dbReference type="Proteomes" id="UP000596083">
    <property type="component" value="Chromosome"/>
</dbReference>